<evidence type="ECO:0000313" key="2">
    <source>
        <dbReference type="Proteomes" id="UP001172102"/>
    </source>
</evidence>
<comment type="caution">
    <text evidence="1">The sequence shown here is derived from an EMBL/GenBank/DDBJ whole genome shotgun (WGS) entry which is preliminary data.</text>
</comment>
<sequence>MTGELDDELEYFGGAYDALALAGISFRGPDSSVHTSNAEREQFARARRYLRDKFGITVVHVLGHWLVLGCEPAVPSTRMPGLAGGFLAVWRPAGDMYFNPLIGEEGKRYIEAEEEDEFEMDETIPARFKQCVIPTTEAIIGLASLFPECNALTFIVDTIVVEYPATGESSFGKRLQTLPDYLPGAPFDIRYHNGPLPNTPQRRCLCKPRPQPEEDSRVADETDYVARDGKFYPGNMVSSTARDGTTCSSVSAGVLLFNGNDVKLTCPWHNWEDHAAQYPTLLGEDDDEARRVFTMVQGEPGTKVGYVVRRVGNTDIALASLLEGVAFENIFMDIKACAKRLVHSNSIKSTDVYVIDGFTTGRQRLPGLGARFELDRGPVHPALVSPNGYGALLPPPGTYVSVIQGVCATMDDVQTEPPNIRGRACEAVLVRVREGGKKGCNQNEMLAHGEVCGVFHYADLTPRNRVSAAQYLAYTEVFDPLIEEGWRVVPAPGQEVQENVM</sequence>
<organism evidence="1 2">
    <name type="scientific">Lasiosphaeris hirsuta</name>
    <dbReference type="NCBI Taxonomy" id="260670"/>
    <lineage>
        <taxon>Eukaryota</taxon>
        <taxon>Fungi</taxon>
        <taxon>Dikarya</taxon>
        <taxon>Ascomycota</taxon>
        <taxon>Pezizomycotina</taxon>
        <taxon>Sordariomycetes</taxon>
        <taxon>Sordariomycetidae</taxon>
        <taxon>Sordariales</taxon>
        <taxon>Lasiosphaeriaceae</taxon>
        <taxon>Lasiosphaeris</taxon>
    </lineage>
</organism>
<evidence type="ECO:0000313" key="1">
    <source>
        <dbReference type="EMBL" id="KAK0705503.1"/>
    </source>
</evidence>
<proteinExistence type="predicted"/>
<name>A0AA39ZXL2_9PEZI</name>
<protein>
    <submittedName>
        <fullName evidence="1">Uncharacterized protein</fullName>
    </submittedName>
</protein>
<keyword evidence="2" id="KW-1185">Reference proteome</keyword>
<dbReference type="EMBL" id="JAUKUA010000007">
    <property type="protein sequence ID" value="KAK0705503.1"/>
    <property type="molecule type" value="Genomic_DNA"/>
</dbReference>
<dbReference type="AlphaFoldDB" id="A0AA39ZXL2"/>
<reference evidence="1" key="1">
    <citation type="submission" date="2023-06" db="EMBL/GenBank/DDBJ databases">
        <title>Genome-scale phylogeny and comparative genomics of the fungal order Sordariales.</title>
        <authorList>
            <consortium name="Lawrence Berkeley National Laboratory"/>
            <person name="Hensen N."/>
            <person name="Bonometti L."/>
            <person name="Westerberg I."/>
            <person name="Brannstrom I.O."/>
            <person name="Guillou S."/>
            <person name="Cros-Aarteil S."/>
            <person name="Calhoun S."/>
            <person name="Haridas S."/>
            <person name="Kuo A."/>
            <person name="Mondo S."/>
            <person name="Pangilinan J."/>
            <person name="Riley R."/>
            <person name="Labutti K."/>
            <person name="Andreopoulos B."/>
            <person name="Lipzen A."/>
            <person name="Chen C."/>
            <person name="Yanf M."/>
            <person name="Daum C."/>
            <person name="Ng V."/>
            <person name="Clum A."/>
            <person name="Steindorff A."/>
            <person name="Ohm R."/>
            <person name="Martin F."/>
            <person name="Silar P."/>
            <person name="Natvig D."/>
            <person name="Lalanne C."/>
            <person name="Gautier V."/>
            <person name="Ament-Velasquez S.L."/>
            <person name="Kruys A."/>
            <person name="Hutchinson M.I."/>
            <person name="Powell A.J."/>
            <person name="Barry K."/>
            <person name="Miller A.N."/>
            <person name="Grigoriev I.V."/>
            <person name="Debuchy R."/>
            <person name="Gladieux P."/>
            <person name="Thoren M.H."/>
            <person name="Johannesson H."/>
        </authorList>
    </citation>
    <scope>NUCLEOTIDE SEQUENCE</scope>
    <source>
        <strain evidence="1">SMH4607-1</strain>
    </source>
</reference>
<accession>A0AA39ZXL2</accession>
<dbReference type="Proteomes" id="UP001172102">
    <property type="component" value="Unassembled WGS sequence"/>
</dbReference>
<gene>
    <name evidence="1" type="ORF">B0H67DRAFT_594207</name>
</gene>